<feature type="compositionally biased region" description="Acidic residues" evidence="1">
    <location>
        <begin position="220"/>
        <end position="231"/>
    </location>
</feature>
<feature type="transmembrane region" description="Helical" evidence="2">
    <location>
        <begin position="20"/>
        <end position="45"/>
    </location>
</feature>
<keyword evidence="4" id="KW-1185">Reference proteome</keyword>
<evidence type="ECO:0000313" key="3">
    <source>
        <dbReference type="EMBL" id="KAK9881482.1"/>
    </source>
</evidence>
<keyword evidence="2" id="KW-1133">Transmembrane helix</keyword>
<name>A0AAW1ULZ9_9CUCU</name>
<sequence>MTHSEYDYAYVKNVYASVQVAKIIAATVVICSVIICFFLLASAYITANASCKQLEQELEILGEVADRFQPPLQPEALVQEAPSHQESSRREPLRAEESKSKQRAIETNSIVESSDSDDSDASESEEGENNDKTIHFKLPLQLDFDDLAGALIEKNQRSKMNCIVEKKKAEQLVDHQPKTVALPFGLNLTTDPRFERVTGERMAIFCESGTAQRAIPNREEEQENNEDEGQDEETIMIQPVMIPIPQTQFSTHMAQRVIPQQAPPQILSQHMAPQHLIPQRVMHSQMVPQQVVHQMPQPQPQPIQVQERILFQPHQIPHPFRPYPPPPMETMRPPMPHPHMMQQPQQSTNEFPPNPVLRQIAQHIIAQKIMEAQRQREEQHNQEQARQEEVPSEERIMRFPVSDNMVAHRIPIPEAVLNHLNSLSANREVIVAVAEQPSSEEQQTEEIHDEKPQEVRVVQEPRTNPSEMNGRQTYGRAMPIDIPEQMMKQEEEQQEPEAQATEGMRPHYVQPRSVRSKRAVDALLQKASKRVKRCSCDCSC</sequence>
<feature type="compositionally biased region" description="Basic and acidic residues" evidence="1">
    <location>
        <begin position="86"/>
        <end position="104"/>
    </location>
</feature>
<keyword evidence="2" id="KW-0812">Transmembrane</keyword>
<feature type="region of interest" description="Disordered" evidence="1">
    <location>
        <begin position="487"/>
        <end position="517"/>
    </location>
</feature>
<evidence type="ECO:0000256" key="2">
    <source>
        <dbReference type="SAM" id="Phobius"/>
    </source>
</evidence>
<feature type="compositionally biased region" description="Acidic residues" evidence="1">
    <location>
        <begin position="114"/>
        <end position="128"/>
    </location>
</feature>
<gene>
    <name evidence="3" type="ORF">WA026_016366</name>
</gene>
<accession>A0AAW1ULZ9</accession>
<comment type="caution">
    <text evidence="3">The sequence shown here is derived from an EMBL/GenBank/DDBJ whole genome shotgun (WGS) entry which is preliminary data.</text>
</comment>
<feature type="region of interest" description="Disordered" evidence="1">
    <location>
        <begin position="209"/>
        <end position="231"/>
    </location>
</feature>
<proteinExistence type="predicted"/>
<evidence type="ECO:0000256" key="1">
    <source>
        <dbReference type="SAM" id="MobiDB-lite"/>
    </source>
</evidence>
<dbReference type="Proteomes" id="UP001431783">
    <property type="component" value="Unassembled WGS sequence"/>
</dbReference>
<keyword evidence="2" id="KW-0472">Membrane</keyword>
<feature type="region of interest" description="Disordered" evidence="1">
    <location>
        <begin position="372"/>
        <end position="392"/>
    </location>
</feature>
<organism evidence="3 4">
    <name type="scientific">Henosepilachna vigintioctopunctata</name>
    <dbReference type="NCBI Taxonomy" id="420089"/>
    <lineage>
        <taxon>Eukaryota</taxon>
        <taxon>Metazoa</taxon>
        <taxon>Ecdysozoa</taxon>
        <taxon>Arthropoda</taxon>
        <taxon>Hexapoda</taxon>
        <taxon>Insecta</taxon>
        <taxon>Pterygota</taxon>
        <taxon>Neoptera</taxon>
        <taxon>Endopterygota</taxon>
        <taxon>Coleoptera</taxon>
        <taxon>Polyphaga</taxon>
        <taxon>Cucujiformia</taxon>
        <taxon>Coccinelloidea</taxon>
        <taxon>Coccinellidae</taxon>
        <taxon>Epilachninae</taxon>
        <taxon>Epilachnini</taxon>
        <taxon>Henosepilachna</taxon>
    </lineage>
</organism>
<feature type="region of interest" description="Disordered" evidence="1">
    <location>
        <begin position="77"/>
        <end position="134"/>
    </location>
</feature>
<evidence type="ECO:0000313" key="4">
    <source>
        <dbReference type="Proteomes" id="UP001431783"/>
    </source>
</evidence>
<reference evidence="3 4" key="1">
    <citation type="submission" date="2023-03" db="EMBL/GenBank/DDBJ databases">
        <title>Genome insight into feeding habits of ladybird beetles.</title>
        <authorList>
            <person name="Li H.-S."/>
            <person name="Huang Y.-H."/>
            <person name="Pang H."/>
        </authorList>
    </citation>
    <scope>NUCLEOTIDE SEQUENCE [LARGE SCALE GENOMIC DNA]</scope>
    <source>
        <strain evidence="3">SYSU_2023b</strain>
        <tissue evidence="3">Whole body</tissue>
    </source>
</reference>
<protein>
    <submittedName>
        <fullName evidence="3">Uncharacterized protein</fullName>
    </submittedName>
</protein>
<dbReference type="EMBL" id="JARQZJ010000069">
    <property type="protein sequence ID" value="KAK9881482.1"/>
    <property type="molecule type" value="Genomic_DNA"/>
</dbReference>
<dbReference type="AlphaFoldDB" id="A0AAW1ULZ9"/>